<gene>
    <name evidence="1" type="ORF">LCGC14_3028930</name>
</gene>
<protein>
    <recommendedName>
        <fullName evidence="2">Helicase HerA central domain-containing protein</fullName>
    </recommendedName>
</protein>
<evidence type="ECO:0000313" key="1">
    <source>
        <dbReference type="EMBL" id="KKK59981.1"/>
    </source>
</evidence>
<comment type="caution">
    <text evidence="1">The sequence shown here is derived from an EMBL/GenBank/DDBJ whole genome shotgun (WGS) entry which is preliminary data.</text>
</comment>
<dbReference type="AlphaFoldDB" id="A0A0F8ZJ57"/>
<name>A0A0F8ZJ57_9ZZZZ</name>
<reference evidence="1" key="1">
    <citation type="journal article" date="2015" name="Nature">
        <title>Complex archaea that bridge the gap between prokaryotes and eukaryotes.</title>
        <authorList>
            <person name="Spang A."/>
            <person name="Saw J.H."/>
            <person name="Jorgensen S.L."/>
            <person name="Zaremba-Niedzwiedzka K."/>
            <person name="Martijn J."/>
            <person name="Lind A.E."/>
            <person name="van Eijk R."/>
            <person name="Schleper C."/>
            <person name="Guy L."/>
            <person name="Ettema T.J."/>
        </authorList>
    </citation>
    <scope>NUCLEOTIDE SEQUENCE</scope>
</reference>
<organism evidence="1">
    <name type="scientific">marine sediment metagenome</name>
    <dbReference type="NCBI Taxonomy" id="412755"/>
    <lineage>
        <taxon>unclassified sequences</taxon>
        <taxon>metagenomes</taxon>
        <taxon>ecological metagenomes</taxon>
    </lineage>
</organism>
<sequence>MESLFRKLLGESDTKSKKIIIIDISPIPMEVRNSVISLLLRCIFDFCYWYKRSRKETYPISVFCDEAHSYLNDKDSNFSASRYSAEKISYRLEEKKQPLIDNSLFIYLIFF</sequence>
<dbReference type="Gene3D" id="3.40.50.300">
    <property type="entry name" value="P-loop containing nucleotide triphosphate hydrolases"/>
    <property type="match status" value="1"/>
</dbReference>
<dbReference type="SUPFAM" id="SSF52540">
    <property type="entry name" value="P-loop containing nucleoside triphosphate hydrolases"/>
    <property type="match status" value="1"/>
</dbReference>
<accession>A0A0F8ZJ57</accession>
<dbReference type="InterPro" id="IPR027417">
    <property type="entry name" value="P-loop_NTPase"/>
</dbReference>
<dbReference type="EMBL" id="LAZR01063195">
    <property type="protein sequence ID" value="KKK59981.1"/>
    <property type="molecule type" value="Genomic_DNA"/>
</dbReference>
<proteinExistence type="predicted"/>
<evidence type="ECO:0008006" key="2">
    <source>
        <dbReference type="Google" id="ProtNLM"/>
    </source>
</evidence>